<dbReference type="CDD" id="cd00805">
    <property type="entry name" value="TyrRS_core"/>
    <property type="match status" value="1"/>
</dbReference>
<keyword evidence="6 11" id="KW-0648">Protein biosynthesis</keyword>
<comment type="similarity">
    <text evidence="11">Belongs to the class-I aminoacyl-tRNA synthetase family.</text>
</comment>
<evidence type="ECO:0000256" key="5">
    <source>
        <dbReference type="ARBA" id="ARBA00022884"/>
    </source>
</evidence>
<comment type="catalytic activity">
    <reaction evidence="8">
        <text>tRNA(Tyr) + L-tyrosine + ATP = L-tyrosyl-tRNA(Tyr) + AMP + diphosphate + H(+)</text>
        <dbReference type="Rhea" id="RHEA:10220"/>
        <dbReference type="Rhea" id="RHEA-COMP:9706"/>
        <dbReference type="Rhea" id="RHEA-COMP:9707"/>
        <dbReference type="ChEBI" id="CHEBI:15378"/>
        <dbReference type="ChEBI" id="CHEBI:30616"/>
        <dbReference type="ChEBI" id="CHEBI:33019"/>
        <dbReference type="ChEBI" id="CHEBI:58315"/>
        <dbReference type="ChEBI" id="CHEBI:78442"/>
        <dbReference type="ChEBI" id="CHEBI:78536"/>
        <dbReference type="ChEBI" id="CHEBI:456215"/>
        <dbReference type="EC" id="6.1.1.1"/>
    </reaction>
</comment>
<evidence type="ECO:0000256" key="2">
    <source>
        <dbReference type="ARBA" id="ARBA00022598"/>
    </source>
</evidence>
<dbReference type="NCBIfam" id="TIGR00234">
    <property type="entry name" value="tyrS"/>
    <property type="match status" value="1"/>
</dbReference>
<evidence type="ECO:0000256" key="11">
    <source>
        <dbReference type="RuleBase" id="RU363036"/>
    </source>
</evidence>
<dbReference type="EC" id="6.1.1.1" evidence="1 9"/>
<dbReference type="AlphaFoldDB" id="A0A0R2QQY1"/>
<dbReference type="HAMAP" id="MF_02006">
    <property type="entry name" value="Tyr_tRNA_synth_type1"/>
    <property type="match status" value="1"/>
</dbReference>
<dbReference type="Gene3D" id="3.10.290.10">
    <property type="entry name" value="RNA-binding S4 domain"/>
    <property type="match status" value="1"/>
</dbReference>
<dbReference type="InterPro" id="IPR024107">
    <property type="entry name" value="Tyr-tRNA-ligase_bac_1"/>
</dbReference>
<name>A0A0R2QQY1_9ACTN</name>
<dbReference type="InterPro" id="IPR002305">
    <property type="entry name" value="aa-tRNA-synth_Ic"/>
</dbReference>
<keyword evidence="4 11" id="KW-0067">ATP-binding</keyword>
<dbReference type="InterPro" id="IPR024088">
    <property type="entry name" value="Tyr-tRNA-ligase_bac-type"/>
</dbReference>
<dbReference type="GO" id="GO:0005524">
    <property type="term" value="F:ATP binding"/>
    <property type="evidence" value="ECO:0007669"/>
    <property type="project" value="UniProtKB-KW"/>
</dbReference>
<dbReference type="SUPFAM" id="SSF55174">
    <property type="entry name" value="Alpha-L RNA-binding motif"/>
    <property type="match status" value="1"/>
</dbReference>
<feature type="non-terminal residue" evidence="13">
    <location>
        <position position="1"/>
    </location>
</feature>
<organism evidence="13 14">
    <name type="scientific">Actinobacteria bacterium BACL2 MAG-120820-bin50</name>
    <dbReference type="NCBI Taxonomy" id="1655570"/>
    <lineage>
        <taxon>Bacteria</taxon>
        <taxon>Bacillati</taxon>
        <taxon>Actinomycetota</taxon>
        <taxon>Actinomycetes</taxon>
        <taxon>Actinomycetes incertae sedis</taxon>
        <taxon>ac1 cluster</taxon>
    </lineage>
</organism>
<keyword evidence="2 11" id="KW-0436">Ligase</keyword>
<keyword evidence="7 11" id="KW-0030">Aminoacyl-tRNA synthetase</keyword>
<evidence type="ECO:0000256" key="4">
    <source>
        <dbReference type="ARBA" id="ARBA00022840"/>
    </source>
</evidence>
<comment type="caution">
    <text evidence="13">The sequence shown here is derived from an EMBL/GenBank/DDBJ whole genome shotgun (WGS) entry which is preliminary data.</text>
</comment>
<dbReference type="Gene3D" id="3.40.50.620">
    <property type="entry name" value="HUPs"/>
    <property type="match status" value="1"/>
</dbReference>
<evidence type="ECO:0000256" key="10">
    <source>
        <dbReference type="PROSITE-ProRule" id="PRU00182"/>
    </source>
</evidence>
<dbReference type="GO" id="GO:0003723">
    <property type="term" value="F:RNA binding"/>
    <property type="evidence" value="ECO:0007669"/>
    <property type="project" value="UniProtKB-KW"/>
</dbReference>
<dbReference type="Proteomes" id="UP000053054">
    <property type="component" value="Unassembled WGS sequence"/>
</dbReference>
<dbReference type="InterPro" id="IPR036986">
    <property type="entry name" value="S4_RNA-bd_sf"/>
</dbReference>
<dbReference type="GO" id="GO:0006437">
    <property type="term" value="P:tyrosyl-tRNA aminoacylation"/>
    <property type="evidence" value="ECO:0007669"/>
    <property type="project" value="UniProtKB-UniRule"/>
</dbReference>
<protein>
    <recommendedName>
        <fullName evidence="1 9">Tyrosine--tRNA ligase</fullName>
        <ecNumber evidence="1 9">6.1.1.1</ecNumber>
    </recommendedName>
</protein>
<dbReference type="InterPro" id="IPR054608">
    <property type="entry name" value="SYY-like_C"/>
</dbReference>
<dbReference type="Gene3D" id="1.10.240.10">
    <property type="entry name" value="Tyrosyl-Transfer RNA Synthetase"/>
    <property type="match status" value="1"/>
</dbReference>
<evidence type="ECO:0000313" key="14">
    <source>
        <dbReference type="Proteomes" id="UP000053054"/>
    </source>
</evidence>
<reference evidence="13 14" key="1">
    <citation type="submission" date="2015-10" db="EMBL/GenBank/DDBJ databases">
        <title>Metagenome-Assembled Genomes uncover a global brackish microbiome.</title>
        <authorList>
            <person name="Hugerth L.W."/>
            <person name="Larsson J."/>
            <person name="Alneberg J."/>
            <person name="Lindh M.V."/>
            <person name="Legrand C."/>
            <person name="Pinhassi J."/>
            <person name="Andersson A.F."/>
        </authorList>
    </citation>
    <scope>NUCLEOTIDE SEQUENCE [LARGE SCALE GENOMIC DNA]</scope>
    <source>
        <strain evidence="13">BACL2 MAG-120820-bin50</strain>
    </source>
</reference>
<dbReference type="InterPro" id="IPR014729">
    <property type="entry name" value="Rossmann-like_a/b/a_fold"/>
</dbReference>
<dbReference type="GO" id="GO:0004831">
    <property type="term" value="F:tyrosine-tRNA ligase activity"/>
    <property type="evidence" value="ECO:0007669"/>
    <property type="project" value="UniProtKB-UniRule"/>
</dbReference>
<evidence type="ECO:0000313" key="13">
    <source>
        <dbReference type="EMBL" id="KRO52728.1"/>
    </source>
</evidence>
<dbReference type="PRINTS" id="PR01040">
    <property type="entry name" value="TRNASYNTHTYR"/>
</dbReference>
<dbReference type="InterPro" id="IPR002307">
    <property type="entry name" value="Tyr-tRNA-ligase"/>
</dbReference>
<evidence type="ECO:0000256" key="9">
    <source>
        <dbReference type="NCBIfam" id="TIGR00234"/>
    </source>
</evidence>
<dbReference type="PANTHER" id="PTHR11766:SF0">
    <property type="entry name" value="TYROSINE--TRNA LIGASE, MITOCHONDRIAL"/>
    <property type="match status" value="1"/>
</dbReference>
<dbReference type="PROSITE" id="PS50889">
    <property type="entry name" value="S4"/>
    <property type="match status" value="1"/>
</dbReference>
<evidence type="ECO:0000259" key="12">
    <source>
        <dbReference type="Pfam" id="PF22421"/>
    </source>
</evidence>
<sequence>APSLHIGNLVALTLLRRFQLAGYKPIALVGGATGLVGDPSGRSAERSLNEADLVADWVERIRKQLEGFLDFTGKNAAIMANNFDWTAPVSAIEFLRDIGKHFSVNQMLARDSVASRLESGGISYTEFSYQVMQAFDYLELFRRHNCALQIGGSDQWGNIVAGVDLIRRVEAKSAHALTIPLLAKADGTKFGKTADGAIWLDPTMTSAYALFQFFLNSDDRDVEQLLKTFSFKSRKELEALFESLKTNPGAREAHRELAREVTTLLHGADQAQKVEAAAKALFGQGEIRDLDIETLKSALAELPKASINKAAEIPSWVDLVTSSGVVESKSAARRVIKEGGAYLNNEKITGEDFTPKSSDLLHGQFLLLRKGKRDLVAVEITE</sequence>
<dbReference type="GO" id="GO:0005829">
    <property type="term" value="C:cytosol"/>
    <property type="evidence" value="ECO:0007669"/>
    <property type="project" value="TreeGrafter"/>
</dbReference>
<evidence type="ECO:0000256" key="6">
    <source>
        <dbReference type="ARBA" id="ARBA00022917"/>
    </source>
</evidence>
<feature type="domain" description="Tyrosine--tRNA ligase SYY-like C-terminal" evidence="12">
    <location>
        <begin position="296"/>
        <end position="374"/>
    </location>
</feature>
<dbReference type="EMBL" id="LIAU01000096">
    <property type="protein sequence ID" value="KRO52728.1"/>
    <property type="molecule type" value="Genomic_DNA"/>
</dbReference>
<dbReference type="PANTHER" id="PTHR11766">
    <property type="entry name" value="TYROSYL-TRNA SYNTHETASE"/>
    <property type="match status" value="1"/>
</dbReference>
<dbReference type="FunFam" id="3.10.290.10:FF:000014">
    <property type="entry name" value="Tyrosine--tRNA ligase"/>
    <property type="match status" value="1"/>
</dbReference>
<keyword evidence="5 10" id="KW-0694">RNA-binding</keyword>
<dbReference type="Pfam" id="PF22421">
    <property type="entry name" value="SYY_C-terminal"/>
    <property type="match status" value="1"/>
</dbReference>
<dbReference type="SUPFAM" id="SSF52374">
    <property type="entry name" value="Nucleotidylyl transferase"/>
    <property type="match status" value="1"/>
</dbReference>
<evidence type="ECO:0000256" key="3">
    <source>
        <dbReference type="ARBA" id="ARBA00022741"/>
    </source>
</evidence>
<evidence type="ECO:0000256" key="7">
    <source>
        <dbReference type="ARBA" id="ARBA00023146"/>
    </source>
</evidence>
<proteinExistence type="inferred from homology"/>
<dbReference type="Pfam" id="PF00579">
    <property type="entry name" value="tRNA-synt_1b"/>
    <property type="match status" value="1"/>
</dbReference>
<evidence type="ECO:0000256" key="1">
    <source>
        <dbReference type="ARBA" id="ARBA00013160"/>
    </source>
</evidence>
<evidence type="ECO:0000256" key="8">
    <source>
        <dbReference type="ARBA" id="ARBA00048248"/>
    </source>
</evidence>
<gene>
    <name evidence="13" type="ORF">ABR62_03485</name>
</gene>
<keyword evidence="3 11" id="KW-0547">Nucleotide-binding</keyword>
<accession>A0A0R2QQY1</accession>
<dbReference type="FunFam" id="1.10.240.10:FF:000001">
    <property type="entry name" value="Tyrosine--tRNA ligase"/>
    <property type="match status" value="1"/>
</dbReference>